<dbReference type="CDD" id="cd07185">
    <property type="entry name" value="OmpA_C-like"/>
    <property type="match status" value="1"/>
</dbReference>
<dbReference type="Gene3D" id="3.30.1330.60">
    <property type="entry name" value="OmpA-like domain"/>
    <property type="match status" value="1"/>
</dbReference>
<dbReference type="RefSeq" id="WP_342077517.1">
    <property type="nucleotide sequence ID" value="NZ_CP151767.2"/>
</dbReference>
<keyword evidence="7" id="KW-1185">Reference proteome</keyword>
<dbReference type="InterPro" id="IPR024370">
    <property type="entry name" value="PBP_domain"/>
</dbReference>
<evidence type="ECO:0000256" key="4">
    <source>
        <dbReference type="PROSITE-ProRule" id="PRU00473"/>
    </source>
</evidence>
<dbReference type="InterPro" id="IPR050811">
    <property type="entry name" value="Phosphate_ABC_transporter"/>
</dbReference>
<accession>A0AAN0ML49</accession>
<dbReference type="PANTHER" id="PTHR30570:SF1">
    <property type="entry name" value="PHOSPHATE-BINDING PROTEIN PSTS"/>
    <property type="match status" value="1"/>
</dbReference>
<keyword evidence="3 4" id="KW-0472">Membrane</keyword>
<dbReference type="Pfam" id="PF00691">
    <property type="entry name" value="OmpA"/>
    <property type="match status" value="1"/>
</dbReference>
<keyword evidence="2" id="KW-0732">Signal</keyword>
<dbReference type="Gene3D" id="3.40.190.10">
    <property type="entry name" value="Periplasmic binding protein-like II"/>
    <property type="match status" value="2"/>
</dbReference>
<evidence type="ECO:0000256" key="1">
    <source>
        <dbReference type="ARBA" id="ARBA00004370"/>
    </source>
</evidence>
<evidence type="ECO:0000259" key="5">
    <source>
        <dbReference type="PROSITE" id="PS51123"/>
    </source>
</evidence>
<dbReference type="InterPro" id="IPR036737">
    <property type="entry name" value="OmpA-like_sf"/>
</dbReference>
<reference evidence="7" key="1">
    <citation type="submission" date="2024-04" db="EMBL/GenBank/DDBJ databases">
        <title>Phylogenomic analyses of a clade within the roseobacter group suggest taxonomic reassignments of species of the genera Aestuariivita, Citreicella, Loktanella, Nautella, Pelagibaca, Ruegeria, Thalassobius, Thiobacimonas and Tropicibacter, and the proposal o.</title>
        <authorList>
            <person name="Jeon C.O."/>
        </authorList>
    </citation>
    <scope>NUCLEOTIDE SEQUENCE [LARGE SCALE GENOMIC DNA]</scope>
    <source>
        <strain evidence="7">SS1-5</strain>
    </source>
</reference>
<dbReference type="AlphaFoldDB" id="A0AAN0ML49"/>
<dbReference type="PANTHER" id="PTHR30570">
    <property type="entry name" value="PERIPLASMIC PHOSPHATE BINDING COMPONENT OF PHOSPHATE ABC TRANSPORTER"/>
    <property type="match status" value="1"/>
</dbReference>
<dbReference type="PROSITE" id="PS51123">
    <property type="entry name" value="OMPA_2"/>
    <property type="match status" value="1"/>
</dbReference>
<proteinExistence type="predicted"/>
<evidence type="ECO:0000313" key="7">
    <source>
        <dbReference type="Proteomes" id="UP001470809"/>
    </source>
</evidence>
<evidence type="ECO:0000256" key="3">
    <source>
        <dbReference type="ARBA" id="ARBA00023136"/>
    </source>
</evidence>
<feature type="domain" description="OmpA-like" evidence="5">
    <location>
        <begin position="475"/>
        <end position="595"/>
    </location>
</feature>
<dbReference type="PRINTS" id="PR01021">
    <property type="entry name" value="OMPADOMAIN"/>
</dbReference>
<dbReference type="EMBL" id="CP151767">
    <property type="protein sequence ID" value="WZU68223.1"/>
    <property type="molecule type" value="Genomic_DNA"/>
</dbReference>
<reference evidence="6 7" key="2">
    <citation type="submission" date="2024-08" db="EMBL/GenBank/DDBJ databases">
        <title>Phylogenomic analyses of a clade within the roseobacter group suggest taxonomic reassignments of species of the genera Aestuariivita, Citreicella, Loktanella, Nautella, Pelagibaca, Ruegeria, Thalassobius, Thiobacimonas and Tropicibacter, and the proposal o.</title>
        <authorList>
            <person name="Jeon C.O."/>
        </authorList>
    </citation>
    <scope>NUCLEOTIDE SEQUENCE [LARGE SCALE GENOMIC DNA]</scope>
    <source>
        <strain evidence="6 7">SS1-5</strain>
    </source>
</reference>
<dbReference type="KEGG" id="yrh:AABB31_04665"/>
<dbReference type="InterPro" id="IPR006664">
    <property type="entry name" value="OMP_bac"/>
</dbReference>
<comment type="subcellular location">
    <subcellularLocation>
        <location evidence="1">Membrane</location>
    </subcellularLocation>
</comment>
<evidence type="ECO:0000256" key="2">
    <source>
        <dbReference type="ARBA" id="ARBA00022729"/>
    </source>
</evidence>
<gene>
    <name evidence="6" type="ORF">AABB31_04665</name>
</gene>
<organism evidence="6 7">
    <name type="scientific">Yoonia rhodophyticola</name>
    <dbReference type="NCBI Taxonomy" id="3137370"/>
    <lineage>
        <taxon>Bacteria</taxon>
        <taxon>Pseudomonadati</taxon>
        <taxon>Pseudomonadota</taxon>
        <taxon>Alphaproteobacteria</taxon>
        <taxon>Rhodobacterales</taxon>
        <taxon>Paracoccaceae</taxon>
        <taxon>Yoonia</taxon>
    </lineage>
</organism>
<sequence>MIGYLKRAGVVPAICAVAVSWAGISVAETVSLTVSESNIQVDGELKSFDGVEFVVNVPALGDVTVPVAGATCIGPGCPAIIVEPGGEVTLTSEDGDSLVAGTLLDYKDGVYSVETVANILTVSAGIDACAGEGCPSYEVITPASVVAEEDAPEPVRRPANLVMVGSDNVGEDLMPLVMAPFAELLGASSVTDAIEFPDNIAQYIFTRADGSEYVLEVESTSSGPGLERLIAGTADIAMSSRQANADEVAAIAAQGRGDLLDVSQEYIVGVDSVLMTVHPSNPVDALSRVQLVGIYTDQITNWADVGGPDAPIQPGARDGGSARENFERWAFGEERDLSPGTVELDRGGDMRDFVEQNPGAIGYSISDNIGDTKAIDLILDCGVRTDATPFKSKAEEYLLGRRIRLYIDNHSPKAEVRQMAEMMINPAIDTYVAESGYFSLGIVEDDEALSRLTEAALIGQPPDIAASVQQSVSGALNGAQRLSLTFRFDTDEFVLDSKALRDLDRLVNYMNLPENADREFIFVGFADTVGAYEYNIGLSDNRANEVRLRAVNHPNAGAIPTMTLSTLGLSEAAPVGCNDDDYGRSRNRRVEVWVR</sequence>
<name>A0AAN0ML49_9RHOB</name>
<dbReference type="InterPro" id="IPR006665">
    <property type="entry name" value="OmpA-like"/>
</dbReference>
<evidence type="ECO:0000313" key="6">
    <source>
        <dbReference type="EMBL" id="WZU68223.1"/>
    </source>
</evidence>
<protein>
    <submittedName>
        <fullName evidence="6">Phosphate ABC transporter substrate-binding/OmpA family protein</fullName>
    </submittedName>
</protein>
<dbReference type="GO" id="GO:0016020">
    <property type="term" value="C:membrane"/>
    <property type="evidence" value="ECO:0007669"/>
    <property type="project" value="UniProtKB-SubCell"/>
</dbReference>
<dbReference type="Proteomes" id="UP001470809">
    <property type="component" value="Chromosome"/>
</dbReference>
<dbReference type="SUPFAM" id="SSF53850">
    <property type="entry name" value="Periplasmic binding protein-like II"/>
    <property type="match status" value="1"/>
</dbReference>
<dbReference type="Pfam" id="PF12849">
    <property type="entry name" value="PBP_like_2"/>
    <property type="match status" value="1"/>
</dbReference>
<dbReference type="SUPFAM" id="SSF103088">
    <property type="entry name" value="OmpA-like"/>
    <property type="match status" value="1"/>
</dbReference>